<dbReference type="EMBL" id="CP068985">
    <property type="protein sequence ID" value="QYC45907.1"/>
    <property type="molecule type" value="Genomic_DNA"/>
</dbReference>
<keyword evidence="1" id="KW-0472">Membrane</keyword>
<proteinExistence type="predicted"/>
<gene>
    <name evidence="2" type="ORF">Nocox_41830</name>
</gene>
<keyword evidence="1" id="KW-1133">Transmembrane helix</keyword>
<feature type="transmembrane region" description="Helical" evidence="1">
    <location>
        <begin position="40"/>
        <end position="64"/>
    </location>
</feature>
<accession>A0ABX8UE00</accession>
<feature type="transmembrane region" description="Helical" evidence="1">
    <location>
        <begin position="71"/>
        <end position="92"/>
    </location>
</feature>
<evidence type="ECO:0000313" key="3">
    <source>
        <dbReference type="Proteomes" id="UP000824681"/>
    </source>
</evidence>
<feature type="transmembrane region" description="Helical" evidence="1">
    <location>
        <begin position="98"/>
        <end position="119"/>
    </location>
</feature>
<organism evidence="2 3">
    <name type="scientific">Nonomuraea coxensis DSM 45129</name>
    <dbReference type="NCBI Taxonomy" id="1122611"/>
    <lineage>
        <taxon>Bacteria</taxon>
        <taxon>Bacillati</taxon>
        <taxon>Actinomycetota</taxon>
        <taxon>Actinomycetes</taxon>
        <taxon>Streptosporangiales</taxon>
        <taxon>Streptosporangiaceae</taxon>
        <taxon>Nonomuraea</taxon>
    </lineage>
</organism>
<keyword evidence="1" id="KW-0812">Transmembrane</keyword>
<sequence length="145" mass="15211">MSTPHWTLRALRVVVPLHVVALLFQAVTAGLLLSEPGGRAAHMASAVVLAVVGVLHLAAALLAWRSGGAPVTYVPPAALLMVATVVVSILGMMHVKTLHVPLGVMMFGTGVFQLTRVGYAWGGRRSERGQTYSRSSGSSSPNFGR</sequence>
<evidence type="ECO:0000313" key="2">
    <source>
        <dbReference type="EMBL" id="QYC45907.1"/>
    </source>
</evidence>
<keyword evidence="3" id="KW-1185">Reference proteome</keyword>
<reference evidence="2 3" key="1">
    <citation type="journal article" date="2021" name="ACS Chem. Biol.">
        <title>Genomic-Led Discovery of a Novel Glycopeptide Antibiotic by Nonomuraea coxensis DSM 45129.</title>
        <authorList>
            <person name="Yushchuk O."/>
            <person name="Vior N.M."/>
            <person name="Andreo-Vidal A."/>
            <person name="Berini F."/>
            <person name="Ruckert C."/>
            <person name="Busche T."/>
            <person name="Binda E."/>
            <person name="Kalinowski J."/>
            <person name="Truman A.W."/>
            <person name="Marinelli F."/>
        </authorList>
    </citation>
    <scope>NUCLEOTIDE SEQUENCE [LARGE SCALE GENOMIC DNA]</scope>
    <source>
        <strain evidence="2 3">DSM 45129</strain>
    </source>
</reference>
<feature type="transmembrane region" description="Helical" evidence="1">
    <location>
        <begin position="12"/>
        <end position="34"/>
    </location>
</feature>
<evidence type="ECO:0000256" key="1">
    <source>
        <dbReference type="SAM" id="Phobius"/>
    </source>
</evidence>
<name>A0ABX8UE00_9ACTN</name>
<dbReference type="Proteomes" id="UP000824681">
    <property type="component" value="Chromosome"/>
</dbReference>
<protein>
    <recommendedName>
        <fullName evidence="4">Integral membrane protein</fullName>
    </recommendedName>
</protein>
<dbReference type="RefSeq" id="WP_020542951.1">
    <property type="nucleotide sequence ID" value="NZ_CP068985.1"/>
</dbReference>
<evidence type="ECO:0008006" key="4">
    <source>
        <dbReference type="Google" id="ProtNLM"/>
    </source>
</evidence>